<evidence type="ECO:0000313" key="3">
    <source>
        <dbReference type="Proteomes" id="UP000547973"/>
    </source>
</evidence>
<keyword evidence="3" id="KW-1185">Reference proteome</keyword>
<dbReference type="OrthoDB" id="3238066at2"/>
<dbReference type="InterPro" id="IPR013108">
    <property type="entry name" value="Amidohydro_3"/>
</dbReference>
<dbReference type="Gene3D" id="3.20.20.140">
    <property type="entry name" value="Metal-dependent hydrolases"/>
    <property type="match status" value="1"/>
</dbReference>
<comment type="caution">
    <text evidence="2">The sequence shown here is derived from an EMBL/GenBank/DDBJ whole genome shotgun (WGS) entry which is preliminary data.</text>
</comment>
<proteinExistence type="predicted"/>
<dbReference type="PANTHER" id="PTHR22642">
    <property type="entry name" value="IMIDAZOLONEPROPIONASE"/>
    <property type="match status" value="1"/>
</dbReference>
<dbReference type="Gene3D" id="3.10.310.70">
    <property type="match status" value="1"/>
</dbReference>
<dbReference type="GO" id="GO:0016810">
    <property type="term" value="F:hydrolase activity, acting on carbon-nitrogen (but not peptide) bonds"/>
    <property type="evidence" value="ECO:0007669"/>
    <property type="project" value="InterPro"/>
</dbReference>
<dbReference type="InterPro" id="IPR032466">
    <property type="entry name" value="Metal_Hydrolase"/>
</dbReference>
<feature type="domain" description="Amidohydrolase 3" evidence="1">
    <location>
        <begin position="54"/>
        <end position="502"/>
    </location>
</feature>
<gene>
    <name evidence="2" type="ORF">BKA03_002233</name>
</gene>
<evidence type="ECO:0000259" key="1">
    <source>
        <dbReference type="Pfam" id="PF07969"/>
    </source>
</evidence>
<sequence length="505" mass="53316">MTTSALVIERARLWGADSPHVDALVDVRLSGGRVTSVSPAGSVRARPDSGTERIDLDGRWLMPGLVDHHVHFTLWSKHRNRLSVAGLASAAEVVRAVSDALAGMDHDGGTMSRPLVARGFQDALWPDVPTALALDDAAVLAGQRGRTIVLISHDLHCVWINSAAAARYGAKPGLLREQAAFDLEIALEAEEAADVKAVEALVGDAVAAAASRGVTGVMDLEMADNPETWAARVAGGVTQLRVEAGVYPQHLDATLARGDRTGRRVQGTRGLVTVGPLKIFADGALNTRTAWCFEPYPQTHDFGHSAHPRGDLARVVADARDHGFEVALHAIGDRAVSEALDAFEQTGARGSIEHAQLVRDEDLSRFAALGIAAGIHPEHALDDREVTDALWVGRTARAFPYAALAAAGVPLRLGSDAPVSALDPWLGISAAVHRTRDNQSPWEPGNALTIGQALRATWAFPAVRDGVPADLVALDFDPGALTASALRVMPVALTMTAGAVTYNAM</sequence>
<dbReference type="Gene3D" id="2.30.40.10">
    <property type="entry name" value="Urease, subunit C, domain 1"/>
    <property type="match status" value="1"/>
</dbReference>
<dbReference type="AlphaFoldDB" id="A0A7Y9ZB29"/>
<organism evidence="2 3">
    <name type="scientific">Demequina lutea</name>
    <dbReference type="NCBI Taxonomy" id="431489"/>
    <lineage>
        <taxon>Bacteria</taxon>
        <taxon>Bacillati</taxon>
        <taxon>Actinomycetota</taxon>
        <taxon>Actinomycetes</taxon>
        <taxon>Micrococcales</taxon>
        <taxon>Demequinaceae</taxon>
        <taxon>Demequina</taxon>
    </lineage>
</organism>
<protein>
    <recommendedName>
        <fullName evidence="1">Amidohydrolase 3 domain-containing protein</fullName>
    </recommendedName>
</protein>
<evidence type="ECO:0000313" key="2">
    <source>
        <dbReference type="EMBL" id="NYI42114.1"/>
    </source>
</evidence>
<dbReference type="RefSeq" id="WP_062074000.1">
    <property type="nucleotide sequence ID" value="NZ_BBRC01000002.1"/>
</dbReference>
<dbReference type="SUPFAM" id="SSF51556">
    <property type="entry name" value="Metallo-dependent hydrolases"/>
    <property type="match status" value="1"/>
</dbReference>
<dbReference type="PANTHER" id="PTHR22642:SF2">
    <property type="entry name" value="PROTEIN LONG AFTER FAR-RED 3"/>
    <property type="match status" value="1"/>
</dbReference>
<dbReference type="EMBL" id="JACBZO010000001">
    <property type="protein sequence ID" value="NYI42114.1"/>
    <property type="molecule type" value="Genomic_DNA"/>
</dbReference>
<dbReference type="Proteomes" id="UP000547973">
    <property type="component" value="Unassembled WGS sequence"/>
</dbReference>
<name>A0A7Y9ZB29_9MICO</name>
<dbReference type="Pfam" id="PF07969">
    <property type="entry name" value="Amidohydro_3"/>
    <property type="match status" value="1"/>
</dbReference>
<accession>A0A7Y9ZB29</accession>
<dbReference type="InterPro" id="IPR011059">
    <property type="entry name" value="Metal-dep_hydrolase_composite"/>
</dbReference>
<reference evidence="2 3" key="1">
    <citation type="submission" date="2020-07" db="EMBL/GenBank/DDBJ databases">
        <title>Sequencing the genomes of 1000 actinobacteria strains.</title>
        <authorList>
            <person name="Klenk H.-P."/>
        </authorList>
    </citation>
    <scope>NUCLEOTIDE SEQUENCE [LARGE SCALE GENOMIC DNA]</scope>
    <source>
        <strain evidence="2 3">DSM 19970</strain>
    </source>
</reference>
<dbReference type="SUPFAM" id="SSF51338">
    <property type="entry name" value="Composite domain of metallo-dependent hydrolases"/>
    <property type="match status" value="1"/>
</dbReference>